<name>A0A649UXV7_9VIRU</name>
<feature type="region of interest" description="Disordered" evidence="1">
    <location>
        <begin position="58"/>
        <end position="80"/>
    </location>
</feature>
<accession>A0A649UXV7</accession>
<dbReference type="GeneID" id="80536478"/>
<dbReference type="KEGG" id="vg:80536478"/>
<dbReference type="RefSeq" id="YP_010798324.1">
    <property type="nucleotide sequence ID" value="NC_076413.1"/>
</dbReference>
<dbReference type="Proteomes" id="UP000677239">
    <property type="component" value="Segment"/>
</dbReference>
<evidence type="ECO:0000313" key="2">
    <source>
        <dbReference type="EMBL" id="QGJ83202.1"/>
    </source>
</evidence>
<reference evidence="2 3" key="1">
    <citation type="journal article" date="2019" name="Virology">
        <title>Genomic and transcriptional analyses of novel parvoviruses identified from dead peafowl.</title>
        <authorList>
            <person name="Liu X."/>
            <person name="Wang H."/>
            <person name="Liu X."/>
            <person name="Li Y."/>
            <person name="Chen J."/>
            <person name="Zhang J."/>
            <person name="Wang X."/>
            <person name="Shen S."/>
            <person name="Wang H."/>
            <person name="Deng F."/>
            <person name="Wang M."/>
            <person name="Guan W."/>
            <person name="Hu Z."/>
        </authorList>
    </citation>
    <scope>NUCLEOTIDE SEQUENCE [LARGE SCALE GENOMIC DNA]</scope>
    <source>
        <strain evidence="2">PePV1</strain>
    </source>
</reference>
<protein>
    <submittedName>
        <fullName evidence="2">Nonstructural protein 2</fullName>
    </submittedName>
</protein>
<keyword evidence="3" id="KW-1185">Reference proteome</keyword>
<evidence type="ECO:0000313" key="3">
    <source>
        <dbReference type="Proteomes" id="UP000677239"/>
    </source>
</evidence>
<organism evidence="2 3">
    <name type="scientific">Peafowl parvovirus 1</name>
    <dbReference type="NCBI Taxonomy" id="2668086"/>
    <lineage>
        <taxon>Viruses</taxon>
        <taxon>Monodnaviria</taxon>
        <taxon>Shotokuvirae</taxon>
        <taxon>Cossaviricota</taxon>
        <taxon>Quintoviricetes</taxon>
        <taxon>Piccovirales</taxon>
        <taxon>Parvoviridae</taxon>
        <taxon>Hamaparvovirinae</taxon>
        <taxon>Chaphamaparvovirus</taxon>
        <taxon>Chaphamaparvovirus galliform7</taxon>
        <taxon>Chaphamaparvovirus galliform4</taxon>
    </lineage>
</organism>
<evidence type="ECO:0000256" key="1">
    <source>
        <dbReference type="SAM" id="MobiDB-lite"/>
    </source>
</evidence>
<feature type="region of interest" description="Disordered" evidence="1">
    <location>
        <begin position="1"/>
        <end position="34"/>
    </location>
</feature>
<dbReference type="EMBL" id="MK988619">
    <property type="protein sequence ID" value="QGJ83202.1"/>
    <property type="molecule type" value="Genomic_DNA"/>
</dbReference>
<proteinExistence type="predicted"/>
<sequence length="180" mass="19978">MASQSLAECREKNNPYIPGNMGLFGPTRQQMYGPDPCEAEEEALRGATVAHQDAVALAQRSAAPTPQDVQSAPAPQLSSSWEINNLDPSIPMTELLVPQPFLNSSWSPTDLDEVMAMIAEELETQTPGSSSSEEMIVELQGIRENMVAFLSWDPWKPVKKRKKYQYLPKNAEWIGAYLPK</sequence>